<dbReference type="PANTHER" id="PTHR34631">
    <property type="match status" value="1"/>
</dbReference>
<dbReference type="Proteomes" id="UP000002350">
    <property type="component" value="Chromosome"/>
</dbReference>
<organism evidence="2 3">
    <name type="scientific">Shewanella violacea (strain JCM 10179 / CIP 106290 / LMG 19151 / DSS12)</name>
    <dbReference type="NCBI Taxonomy" id="637905"/>
    <lineage>
        <taxon>Bacteria</taxon>
        <taxon>Pseudomonadati</taxon>
        <taxon>Pseudomonadota</taxon>
        <taxon>Gammaproteobacteria</taxon>
        <taxon>Alteromonadales</taxon>
        <taxon>Shewanellaceae</taxon>
        <taxon>Shewanella</taxon>
    </lineage>
</organism>
<dbReference type="GO" id="GO:0003677">
    <property type="term" value="F:DNA binding"/>
    <property type="evidence" value="ECO:0007669"/>
    <property type="project" value="InterPro"/>
</dbReference>
<proteinExistence type="predicted"/>
<protein>
    <recommendedName>
        <fullName evidence="1">Transposase IS4-like domain-containing protein</fullName>
    </recommendedName>
</protein>
<name>D4ZMA9_SHEVD</name>
<evidence type="ECO:0000259" key="1">
    <source>
        <dbReference type="Pfam" id="PF01609"/>
    </source>
</evidence>
<dbReference type="GO" id="GO:0006313">
    <property type="term" value="P:DNA transposition"/>
    <property type="evidence" value="ECO:0007669"/>
    <property type="project" value="InterPro"/>
</dbReference>
<dbReference type="EMBL" id="AP011177">
    <property type="protein sequence ID" value="BAJ02808.1"/>
    <property type="molecule type" value="Genomic_DNA"/>
</dbReference>
<dbReference type="HOGENOM" id="CLU_062982_5_0_6"/>
<dbReference type="AlphaFoldDB" id="D4ZMA9"/>
<dbReference type="STRING" id="637905.SVI_2837"/>
<accession>D4ZMA9</accession>
<feature type="domain" description="Transposase IS4-like" evidence="1">
    <location>
        <begin position="52"/>
        <end position="145"/>
    </location>
</feature>
<dbReference type="PANTHER" id="PTHR34631:SF3">
    <property type="entry name" value="ISSOD12 TRANSPOSASE TNPA_ISSOD12"/>
    <property type="match status" value="1"/>
</dbReference>
<dbReference type="NCBIfam" id="NF033579">
    <property type="entry name" value="transpos_IS5_2"/>
    <property type="match status" value="1"/>
</dbReference>
<dbReference type="InterPro" id="IPR053172">
    <property type="entry name" value="Tn903_transposase"/>
</dbReference>
<evidence type="ECO:0000313" key="3">
    <source>
        <dbReference type="Proteomes" id="UP000002350"/>
    </source>
</evidence>
<dbReference type="InterPro" id="IPR002559">
    <property type="entry name" value="Transposase_11"/>
</dbReference>
<dbReference type="KEGG" id="svo:SVI_2837"/>
<keyword evidence="3" id="KW-1185">Reference proteome</keyword>
<dbReference type="eggNOG" id="COG3039">
    <property type="taxonomic scope" value="Bacteria"/>
</dbReference>
<dbReference type="GO" id="GO:0004803">
    <property type="term" value="F:transposase activity"/>
    <property type="evidence" value="ECO:0007669"/>
    <property type="project" value="InterPro"/>
</dbReference>
<dbReference type="Pfam" id="PF01609">
    <property type="entry name" value="DDE_Tnp_1"/>
    <property type="match status" value="1"/>
</dbReference>
<dbReference type="InterPro" id="IPR053520">
    <property type="entry name" value="Transposase_Tn903"/>
</dbReference>
<reference evidence="3" key="1">
    <citation type="journal article" date="2010" name="Mol. Biosyst.">
        <title>Complete genome sequence and comparative analysis of Shewanella violacea, a psychrophilic and piezophilic bacterium from deep sea floor sediments.</title>
        <authorList>
            <person name="Aono E."/>
            <person name="Baba T."/>
            <person name="Ara T."/>
            <person name="Nishi T."/>
            <person name="Nakamichi T."/>
            <person name="Inamoto E."/>
            <person name="Toyonaga H."/>
            <person name="Hasegawa M."/>
            <person name="Takai Y."/>
            <person name="Okumura Y."/>
            <person name="Baba M."/>
            <person name="Tomita M."/>
            <person name="Kato C."/>
            <person name="Oshima T."/>
            <person name="Nakasone K."/>
            <person name="Mori H."/>
        </authorList>
    </citation>
    <scope>NUCLEOTIDE SEQUENCE [LARGE SCALE GENOMIC DNA]</scope>
    <source>
        <strain evidence="3">JCM 10179 / CIP 106290 / LMG 19151 / DSS12</strain>
    </source>
</reference>
<sequence length="162" mass="17957">MQLITASTRSFHTLSFPAYGCATNSPSYSCISKRAKTVNIKYRSQSRGAVAHVVIDSTGLKVYGEGEWKTRKHGKEKRRTWRKLHLAVDSNTHEVVAAEVSLINVADNEVLPALLSPLRRESKQVSADGAYDTKACHQLLQCKSGKSTKKRAGCWEDGHSRN</sequence>
<evidence type="ECO:0000313" key="2">
    <source>
        <dbReference type="EMBL" id="BAJ02808.1"/>
    </source>
</evidence>
<gene>
    <name evidence="2" type="ordered locus">SVI_2837</name>
</gene>